<feature type="transmembrane region" description="Helical" evidence="8">
    <location>
        <begin position="64"/>
        <end position="84"/>
    </location>
</feature>
<evidence type="ECO:0000256" key="3">
    <source>
        <dbReference type="ARBA" id="ARBA00022676"/>
    </source>
</evidence>
<accession>A0ABW3YIE4</accession>
<dbReference type="InterPro" id="IPR050297">
    <property type="entry name" value="LipidA_mod_glycosyltrf_83"/>
</dbReference>
<keyword evidence="2" id="KW-1003">Cell membrane</keyword>
<dbReference type="PANTHER" id="PTHR33908">
    <property type="entry name" value="MANNOSYLTRANSFERASE YKCB-RELATED"/>
    <property type="match status" value="1"/>
</dbReference>
<feature type="transmembrane region" description="Helical" evidence="8">
    <location>
        <begin position="188"/>
        <end position="208"/>
    </location>
</feature>
<dbReference type="Proteomes" id="UP001597260">
    <property type="component" value="Unassembled WGS sequence"/>
</dbReference>
<feature type="transmembrane region" description="Helical" evidence="8">
    <location>
        <begin position="288"/>
        <end position="319"/>
    </location>
</feature>
<evidence type="ECO:0000313" key="10">
    <source>
        <dbReference type="EMBL" id="MFD1323959.1"/>
    </source>
</evidence>
<keyword evidence="6 8" id="KW-1133">Transmembrane helix</keyword>
<dbReference type="Pfam" id="PF13231">
    <property type="entry name" value="PMT_2"/>
    <property type="match status" value="1"/>
</dbReference>
<keyword evidence="11" id="KW-1185">Reference proteome</keyword>
<sequence>MLLTLAVTSFQADRAQLWRDELATWSAVSRPLGDLLRMIGNIDGVSSPYYLLMHGWVRIFGDSVLSLRLPTILCMTGAAGLTAVLGQRLFGTRTGLIAGLLFAVVPSTSRYAQEARSYAFATLFAVLSTLLLVRAVRRPTWTNWAGYALALLGLGLAHLVAVLLLAGHAAAIVLAWRATGDRRLPTRWLVVLVAALLALVPLAVLGQGQRDQQLDWVDAPGLRELPGVPGSIVQAGTVGGLLLGLAAVAAFSRGRRGAALGLCVLLPVVLLFLGGLVTPLWVPRYLVFTVPFSCVLAASVLAPLKLPWALLIVLVTGLLGSPEQAGLRRTHEWPRSAPIDYRGAAEIIRANQEPGDGIVYSPRTGWKFLDIATAYHLGEDRPLDVLATRDQIRRADLWASECAQPAGCLASVDRVWLLVVGEKADPLRGLPVPKADALRTGFTTSRVWTPPGLTVALLTRSTG</sequence>
<keyword evidence="3 10" id="KW-0328">Glycosyltransferase</keyword>
<organism evidence="10 11">
    <name type="scientific">Micromonospora sonneratiae</name>
    <dbReference type="NCBI Taxonomy" id="1184706"/>
    <lineage>
        <taxon>Bacteria</taxon>
        <taxon>Bacillati</taxon>
        <taxon>Actinomycetota</taxon>
        <taxon>Actinomycetes</taxon>
        <taxon>Micromonosporales</taxon>
        <taxon>Micromonosporaceae</taxon>
        <taxon>Micromonospora</taxon>
    </lineage>
</organism>
<evidence type="ECO:0000256" key="2">
    <source>
        <dbReference type="ARBA" id="ARBA00022475"/>
    </source>
</evidence>
<feature type="transmembrane region" description="Helical" evidence="8">
    <location>
        <begin position="228"/>
        <end position="251"/>
    </location>
</feature>
<keyword evidence="5 8" id="KW-0812">Transmembrane</keyword>
<evidence type="ECO:0000256" key="8">
    <source>
        <dbReference type="SAM" id="Phobius"/>
    </source>
</evidence>
<evidence type="ECO:0000256" key="6">
    <source>
        <dbReference type="ARBA" id="ARBA00022989"/>
    </source>
</evidence>
<evidence type="ECO:0000256" key="4">
    <source>
        <dbReference type="ARBA" id="ARBA00022679"/>
    </source>
</evidence>
<dbReference type="PANTHER" id="PTHR33908:SF3">
    <property type="entry name" value="UNDECAPRENYL PHOSPHATE-ALPHA-4-AMINO-4-DEOXY-L-ARABINOSE ARABINOSYL TRANSFERASE"/>
    <property type="match status" value="1"/>
</dbReference>
<keyword evidence="7 8" id="KW-0472">Membrane</keyword>
<evidence type="ECO:0000256" key="5">
    <source>
        <dbReference type="ARBA" id="ARBA00022692"/>
    </source>
</evidence>
<keyword evidence="4 10" id="KW-0808">Transferase</keyword>
<feature type="transmembrane region" description="Helical" evidence="8">
    <location>
        <begin position="148"/>
        <end position="176"/>
    </location>
</feature>
<comment type="subcellular location">
    <subcellularLocation>
        <location evidence="1">Cell membrane</location>
        <topology evidence="1">Multi-pass membrane protein</topology>
    </subcellularLocation>
</comment>
<evidence type="ECO:0000259" key="9">
    <source>
        <dbReference type="Pfam" id="PF13231"/>
    </source>
</evidence>
<evidence type="ECO:0000256" key="7">
    <source>
        <dbReference type="ARBA" id="ARBA00023136"/>
    </source>
</evidence>
<feature type="transmembrane region" description="Helical" evidence="8">
    <location>
        <begin position="118"/>
        <end position="136"/>
    </location>
</feature>
<feature type="domain" description="Glycosyltransferase RgtA/B/C/D-like" evidence="9">
    <location>
        <begin position="52"/>
        <end position="201"/>
    </location>
</feature>
<dbReference type="EC" id="2.4.-.-" evidence="10"/>
<dbReference type="RefSeq" id="WP_377573817.1">
    <property type="nucleotide sequence ID" value="NZ_JBHTMP010000039.1"/>
</dbReference>
<comment type="caution">
    <text evidence="10">The sequence shown here is derived from an EMBL/GenBank/DDBJ whole genome shotgun (WGS) entry which is preliminary data.</text>
</comment>
<feature type="transmembrane region" description="Helical" evidence="8">
    <location>
        <begin position="258"/>
        <end position="282"/>
    </location>
</feature>
<protein>
    <submittedName>
        <fullName evidence="10">Glycosyltransferase family 39 protein</fullName>
        <ecNumber evidence="10">2.4.-.-</ecNumber>
    </submittedName>
</protein>
<dbReference type="InterPro" id="IPR038731">
    <property type="entry name" value="RgtA/B/C-like"/>
</dbReference>
<name>A0ABW3YIE4_9ACTN</name>
<dbReference type="GO" id="GO:0016757">
    <property type="term" value="F:glycosyltransferase activity"/>
    <property type="evidence" value="ECO:0007669"/>
    <property type="project" value="UniProtKB-KW"/>
</dbReference>
<evidence type="ECO:0000313" key="11">
    <source>
        <dbReference type="Proteomes" id="UP001597260"/>
    </source>
</evidence>
<reference evidence="11" key="1">
    <citation type="journal article" date="2019" name="Int. J. Syst. Evol. Microbiol.">
        <title>The Global Catalogue of Microorganisms (GCM) 10K type strain sequencing project: providing services to taxonomists for standard genome sequencing and annotation.</title>
        <authorList>
            <consortium name="The Broad Institute Genomics Platform"/>
            <consortium name="The Broad Institute Genome Sequencing Center for Infectious Disease"/>
            <person name="Wu L."/>
            <person name="Ma J."/>
        </authorList>
    </citation>
    <scope>NUCLEOTIDE SEQUENCE [LARGE SCALE GENOMIC DNA]</scope>
    <source>
        <strain evidence="11">JCM 31037</strain>
    </source>
</reference>
<dbReference type="EMBL" id="JBHTMP010000039">
    <property type="protein sequence ID" value="MFD1323959.1"/>
    <property type="molecule type" value="Genomic_DNA"/>
</dbReference>
<proteinExistence type="predicted"/>
<evidence type="ECO:0000256" key="1">
    <source>
        <dbReference type="ARBA" id="ARBA00004651"/>
    </source>
</evidence>
<gene>
    <name evidence="10" type="ORF">ACFQ4H_22995</name>
</gene>